<feature type="region of interest" description="Disordered" evidence="1">
    <location>
        <begin position="1"/>
        <end position="66"/>
    </location>
</feature>
<evidence type="ECO:0000313" key="2">
    <source>
        <dbReference type="EMBL" id="MPC20520.1"/>
    </source>
</evidence>
<dbReference type="EMBL" id="VSRR010000880">
    <property type="protein sequence ID" value="MPC20520.1"/>
    <property type="molecule type" value="Genomic_DNA"/>
</dbReference>
<evidence type="ECO:0000256" key="1">
    <source>
        <dbReference type="SAM" id="MobiDB-lite"/>
    </source>
</evidence>
<comment type="caution">
    <text evidence="2">The sequence shown here is derived from an EMBL/GenBank/DDBJ whole genome shotgun (WGS) entry which is preliminary data.</text>
</comment>
<keyword evidence="3" id="KW-1185">Reference proteome</keyword>
<dbReference type="AlphaFoldDB" id="A0A5B7DGQ5"/>
<sequence length="84" mass="8946">MPLGRGRGWSVAECDEEGRYGPSPSHAPDIVARRSGAPNIPLAERSDFTVSQPEPRDPLGHGASQDRLPCVCASALRHCGAVRL</sequence>
<proteinExistence type="predicted"/>
<name>A0A5B7DGQ5_PORTR</name>
<dbReference type="Proteomes" id="UP000324222">
    <property type="component" value="Unassembled WGS sequence"/>
</dbReference>
<accession>A0A5B7DGQ5</accession>
<gene>
    <name evidence="2" type="ORF">E2C01_013468</name>
</gene>
<reference evidence="2 3" key="1">
    <citation type="submission" date="2019-05" db="EMBL/GenBank/DDBJ databases">
        <title>Another draft genome of Portunus trituberculatus and its Hox gene families provides insights of decapod evolution.</title>
        <authorList>
            <person name="Jeong J.-H."/>
            <person name="Song I."/>
            <person name="Kim S."/>
            <person name="Choi T."/>
            <person name="Kim D."/>
            <person name="Ryu S."/>
            <person name="Kim W."/>
        </authorList>
    </citation>
    <scope>NUCLEOTIDE SEQUENCE [LARGE SCALE GENOMIC DNA]</scope>
    <source>
        <tissue evidence="2">Muscle</tissue>
    </source>
</reference>
<evidence type="ECO:0000313" key="3">
    <source>
        <dbReference type="Proteomes" id="UP000324222"/>
    </source>
</evidence>
<organism evidence="2 3">
    <name type="scientific">Portunus trituberculatus</name>
    <name type="common">Swimming crab</name>
    <name type="synonym">Neptunus trituberculatus</name>
    <dbReference type="NCBI Taxonomy" id="210409"/>
    <lineage>
        <taxon>Eukaryota</taxon>
        <taxon>Metazoa</taxon>
        <taxon>Ecdysozoa</taxon>
        <taxon>Arthropoda</taxon>
        <taxon>Crustacea</taxon>
        <taxon>Multicrustacea</taxon>
        <taxon>Malacostraca</taxon>
        <taxon>Eumalacostraca</taxon>
        <taxon>Eucarida</taxon>
        <taxon>Decapoda</taxon>
        <taxon>Pleocyemata</taxon>
        <taxon>Brachyura</taxon>
        <taxon>Eubrachyura</taxon>
        <taxon>Portunoidea</taxon>
        <taxon>Portunidae</taxon>
        <taxon>Portuninae</taxon>
        <taxon>Portunus</taxon>
    </lineage>
</organism>
<protein>
    <submittedName>
        <fullName evidence="2">Uncharacterized protein</fullName>
    </submittedName>
</protein>